<evidence type="ECO:0000313" key="1">
    <source>
        <dbReference type="EMBL" id="OIQ71416.1"/>
    </source>
</evidence>
<comment type="caution">
    <text evidence="1">The sequence shown here is derived from an EMBL/GenBank/DDBJ whole genome shotgun (WGS) entry which is preliminary data.</text>
</comment>
<accession>A0A1J5PKS6</accession>
<protein>
    <submittedName>
        <fullName evidence="1">Uncharacterized protein</fullName>
    </submittedName>
</protein>
<dbReference type="AlphaFoldDB" id="A0A1J5PKS6"/>
<sequence>MDMFNCIPVQVNYRVKPINNHYGFHDQYIGRMPLLCVYIFMRRNNVTVFFLITQFYFFKEGVGNIGLWLINDIVQGDDLRQKPDH</sequence>
<gene>
    <name evidence="1" type="ORF">GALL_469670</name>
</gene>
<reference evidence="1" key="1">
    <citation type="submission" date="2016-10" db="EMBL/GenBank/DDBJ databases">
        <title>Sequence of Gallionella enrichment culture.</title>
        <authorList>
            <person name="Poehlein A."/>
            <person name="Muehling M."/>
            <person name="Daniel R."/>
        </authorList>
    </citation>
    <scope>NUCLEOTIDE SEQUENCE</scope>
</reference>
<proteinExistence type="predicted"/>
<name>A0A1J5PKS6_9ZZZZ</name>
<dbReference type="EMBL" id="MLJW01003738">
    <property type="protein sequence ID" value="OIQ71416.1"/>
    <property type="molecule type" value="Genomic_DNA"/>
</dbReference>
<organism evidence="1">
    <name type="scientific">mine drainage metagenome</name>
    <dbReference type="NCBI Taxonomy" id="410659"/>
    <lineage>
        <taxon>unclassified sequences</taxon>
        <taxon>metagenomes</taxon>
        <taxon>ecological metagenomes</taxon>
    </lineage>
</organism>